<dbReference type="InterPro" id="IPR018961">
    <property type="entry name" value="DnaJ_homolog_subfam-C_membr-28"/>
</dbReference>
<dbReference type="RefSeq" id="XP_027611084.1">
    <property type="nucleotide sequence ID" value="XM_027755283.1"/>
</dbReference>
<dbReference type="AlphaFoldDB" id="A0A401GDF6"/>
<dbReference type="EMBL" id="BFAD01000002">
    <property type="protein sequence ID" value="GBE80171.1"/>
    <property type="molecule type" value="Genomic_DNA"/>
</dbReference>
<organism evidence="3 4">
    <name type="scientific">Sparassis crispa</name>
    <dbReference type="NCBI Taxonomy" id="139825"/>
    <lineage>
        <taxon>Eukaryota</taxon>
        <taxon>Fungi</taxon>
        <taxon>Dikarya</taxon>
        <taxon>Basidiomycota</taxon>
        <taxon>Agaricomycotina</taxon>
        <taxon>Agaricomycetes</taxon>
        <taxon>Polyporales</taxon>
        <taxon>Sparassidaceae</taxon>
        <taxon>Sparassis</taxon>
    </lineage>
</organism>
<dbReference type="Pfam" id="PF09350">
    <property type="entry name" value="DJC28_CD"/>
    <property type="match status" value="1"/>
</dbReference>
<protein>
    <recommendedName>
        <fullName evidence="2">DnaJ homologue subfamily C member 28 conserved domain-containing protein</fullName>
    </recommendedName>
</protein>
<reference evidence="3 4" key="1">
    <citation type="journal article" date="2018" name="Sci. Rep.">
        <title>Genome sequence of the cauliflower mushroom Sparassis crispa (Hanabiratake) and its association with beneficial usage.</title>
        <authorList>
            <person name="Kiyama R."/>
            <person name="Furutani Y."/>
            <person name="Kawaguchi K."/>
            <person name="Nakanishi T."/>
        </authorList>
    </citation>
    <scope>NUCLEOTIDE SEQUENCE [LARGE SCALE GENOMIC DNA]</scope>
</reference>
<keyword evidence="4" id="KW-1185">Reference proteome</keyword>
<evidence type="ECO:0000259" key="2">
    <source>
        <dbReference type="Pfam" id="PF09350"/>
    </source>
</evidence>
<dbReference type="PANTHER" id="PTHR39394">
    <property type="entry name" value="YALI0E31793P"/>
    <property type="match status" value="1"/>
</dbReference>
<feature type="region of interest" description="Disordered" evidence="1">
    <location>
        <begin position="169"/>
        <end position="233"/>
    </location>
</feature>
<dbReference type="GeneID" id="38777088"/>
<feature type="region of interest" description="Disordered" evidence="1">
    <location>
        <begin position="121"/>
        <end position="147"/>
    </location>
</feature>
<feature type="compositionally biased region" description="Basic and acidic residues" evidence="1">
    <location>
        <begin position="210"/>
        <end position="233"/>
    </location>
</feature>
<feature type="domain" description="DnaJ homologue subfamily C member 28 conserved" evidence="2">
    <location>
        <begin position="267"/>
        <end position="337"/>
    </location>
</feature>
<evidence type="ECO:0000256" key="1">
    <source>
        <dbReference type="SAM" id="MobiDB-lite"/>
    </source>
</evidence>
<gene>
    <name evidence="3" type="ORF">SCP_0213790</name>
</gene>
<feature type="region of interest" description="Disordered" evidence="1">
    <location>
        <begin position="437"/>
        <end position="460"/>
    </location>
</feature>
<accession>A0A401GDF6</accession>
<dbReference type="InParanoid" id="A0A401GDF6"/>
<sequence>MISVRLPYSKARPLVVPLRAPHSLHRRLLARDAANANVNADASSSRPDHRASAKLFEDAAREEAAERAAPARPAALERENENWTGDEALEHAVLRMLVDKYKPLRGGQIRSADEKLRQAPPRVHIPDTGSVSAEDGVNTSGDAVGEGGTKIEAQAADVVRVRSANEPLLPSIEGHKPWHTTFKAPSHATSSVRYGRIPSPPRSPVISQSLDERARKKEKEARKRTEKAGRLSRARESTLDYRLGIKRGGATDYRRPNPVSMKGWASLVEDRIEKARMEGLFKTVKGRGQPLASTTQERNPFIAREEFLMNRIVQRNGAAPPWVEIQGELEAAIASFREVVKQSWIRRAIRMLTSSQPLALLPTLTLTDVTSLRDAEWEAREKSYHDTALEEVNSLVRKYNGLAPYAVRRPYYMRTAELERVYRDSGEDILRGLAERMQASSVSPQPRGVTDAEEEGTASGAAVADTWARLRIRDLLRDWWGALRGR</sequence>
<dbReference type="Proteomes" id="UP000287166">
    <property type="component" value="Unassembled WGS sequence"/>
</dbReference>
<proteinExistence type="predicted"/>
<evidence type="ECO:0000313" key="4">
    <source>
        <dbReference type="Proteomes" id="UP000287166"/>
    </source>
</evidence>
<dbReference type="OrthoDB" id="547796at2759"/>
<name>A0A401GDF6_9APHY</name>
<dbReference type="PANTHER" id="PTHR39394:SF1">
    <property type="entry name" value="DNAJ HOMOLOGUE SUBFAMILY C MEMBER 28 CONSERVED DOMAIN-CONTAINING PROTEIN"/>
    <property type="match status" value="1"/>
</dbReference>
<feature type="region of interest" description="Disordered" evidence="1">
    <location>
        <begin position="59"/>
        <end position="81"/>
    </location>
</feature>
<comment type="caution">
    <text evidence="3">The sequence shown here is derived from an EMBL/GenBank/DDBJ whole genome shotgun (WGS) entry which is preliminary data.</text>
</comment>
<evidence type="ECO:0000313" key="3">
    <source>
        <dbReference type="EMBL" id="GBE80171.1"/>
    </source>
</evidence>